<feature type="region of interest" description="Disordered" evidence="1">
    <location>
        <begin position="719"/>
        <end position="780"/>
    </location>
</feature>
<evidence type="ECO:0000259" key="2">
    <source>
        <dbReference type="Pfam" id="PF17667"/>
    </source>
</evidence>
<reference evidence="3 4" key="1">
    <citation type="journal article" date="2012" name="Science">
        <title>The Paleozoic origin of enzymatic lignin decomposition reconstructed from 31 fungal genomes.</title>
        <authorList>
            <person name="Floudas D."/>
            <person name="Binder M."/>
            <person name="Riley R."/>
            <person name="Barry K."/>
            <person name="Blanchette R.A."/>
            <person name="Henrissat B."/>
            <person name="Martinez A.T."/>
            <person name="Otillar R."/>
            <person name="Spatafora J.W."/>
            <person name="Yadav J.S."/>
            <person name="Aerts A."/>
            <person name="Benoit I."/>
            <person name="Boyd A."/>
            <person name="Carlson A."/>
            <person name="Copeland A."/>
            <person name="Coutinho P.M."/>
            <person name="de Vries R.P."/>
            <person name="Ferreira P."/>
            <person name="Findley K."/>
            <person name="Foster B."/>
            <person name="Gaskell J."/>
            <person name="Glotzer D."/>
            <person name="Gorecki P."/>
            <person name="Heitman J."/>
            <person name="Hesse C."/>
            <person name="Hori C."/>
            <person name="Igarashi K."/>
            <person name="Jurgens J.A."/>
            <person name="Kallen N."/>
            <person name="Kersten P."/>
            <person name="Kohler A."/>
            <person name="Kuees U."/>
            <person name="Kumar T.K.A."/>
            <person name="Kuo A."/>
            <person name="LaButti K."/>
            <person name="Larrondo L.F."/>
            <person name="Lindquist E."/>
            <person name="Ling A."/>
            <person name="Lombard V."/>
            <person name="Lucas S."/>
            <person name="Lundell T."/>
            <person name="Martin R."/>
            <person name="McLaughlin D.J."/>
            <person name="Morgenstern I."/>
            <person name="Morin E."/>
            <person name="Murat C."/>
            <person name="Nagy L.G."/>
            <person name="Nolan M."/>
            <person name="Ohm R.A."/>
            <person name="Patyshakuliyeva A."/>
            <person name="Rokas A."/>
            <person name="Ruiz-Duenas F.J."/>
            <person name="Sabat G."/>
            <person name="Salamov A."/>
            <person name="Samejima M."/>
            <person name="Schmutz J."/>
            <person name="Slot J.C."/>
            <person name="St John F."/>
            <person name="Stenlid J."/>
            <person name="Sun H."/>
            <person name="Sun S."/>
            <person name="Syed K."/>
            <person name="Tsang A."/>
            <person name="Wiebenga A."/>
            <person name="Young D."/>
            <person name="Pisabarro A."/>
            <person name="Eastwood D.C."/>
            <person name="Martin F."/>
            <person name="Cullen D."/>
            <person name="Grigoriev I.V."/>
            <person name="Hibbett D.S."/>
        </authorList>
    </citation>
    <scope>NUCLEOTIDE SEQUENCE [LARGE SCALE GENOMIC DNA]</scope>
    <source>
        <strain evidence="3 4">MD-104</strain>
    </source>
</reference>
<proteinExistence type="predicted"/>
<name>A0A2H3JK82_WOLCO</name>
<dbReference type="EMBL" id="KB467965">
    <property type="protein sequence ID" value="PCH39209.1"/>
    <property type="molecule type" value="Genomic_DNA"/>
</dbReference>
<dbReference type="AlphaFoldDB" id="A0A2H3JK82"/>
<organism evidence="3 4">
    <name type="scientific">Wolfiporia cocos (strain MD-104)</name>
    <name type="common">Brown rot fungus</name>
    <dbReference type="NCBI Taxonomy" id="742152"/>
    <lineage>
        <taxon>Eukaryota</taxon>
        <taxon>Fungi</taxon>
        <taxon>Dikarya</taxon>
        <taxon>Basidiomycota</taxon>
        <taxon>Agaricomycotina</taxon>
        <taxon>Agaricomycetes</taxon>
        <taxon>Polyporales</taxon>
        <taxon>Phaeolaceae</taxon>
        <taxon>Wolfiporia</taxon>
    </lineage>
</organism>
<feature type="region of interest" description="Disordered" evidence="1">
    <location>
        <begin position="320"/>
        <end position="345"/>
    </location>
</feature>
<accession>A0A2H3JK82</accession>
<dbReference type="PANTHER" id="PTHR38248:SF2">
    <property type="entry name" value="FUNK1 11"/>
    <property type="match status" value="1"/>
</dbReference>
<dbReference type="InterPro" id="IPR011009">
    <property type="entry name" value="Kinase-like_dom_sf"/>
</dbReference>
<gene>
    <name evidence="3" type="ORF">WOLCODRAFT_29424</name>
</gene>
<dbReference type="Pfam" id="PF17667">
    <property type="entry name" value="Pkinase_fungal"/>
    <property type="match status" value="1"/>
</dbReference>
<dbReference type="OrthoDB" id="5584477at2759"/>
<evidence type="ECO:0000313" key="4">
    <source>
        <dbReference type="Proteomes" id="UP000218811"/>
    </source>
</evidence>
<dbReference type="InterPro" id="IPR040976">
    <property type="entry name" value="Pkinase_fungal"/>
</dbReference>
<feature type="region of interest" description="Disordered" evidence="1">
    <location>
        <begin position="268"/>
        <end position="306"/>
    </location>
</feature>
<feature type="domain" description="Fungal-type protein kinase" evidence="2">
    <location>
        <begin position="414"/>
        <end position="584"/>
    </location>
</feature>
<keyword evidence="4" id="KW-1185">Reference proteome</keyword>
<dbReference type="PANTHER" id="PTHR38248">
    <property type="entry name" value="FUNK1 6"/>
    <property type="match status" value="1"/>
</dbReference>
<dbReference type="Proteomes" id="UP000218811">
    <property type="component" value="Unassembled WGS sequence"/>
</dbReference>
<dbReference type="STRING" id="742152.A0A2H3JK82"/>
<evidence type="ECO:0000256" key="1">
    <source>
        <dbReference type="SAM" id="MobiDB-lite"/>
    </source>
</evidence>
<protein>
    <recommendedName>
        <fullName evidence="2">Fungal-type protein kinase domain-containing protein</fullName>
    </recommendedName>
</protein>
<evidence type="ECO:0000313" key="3">
    <source>
        <dbReference type="EMBL" id="PCH39209.1"/>
    </source>
</evidence>
<dbReference type="SUPFAM" id="SSF56112">
    <property type="entry name" value="Protein kinase-like (PK-like)"/>
    <property type="match status" value="1"/>
</dbReference>
<sequence length="780" mass="87306">MGFDPVLGTTTTTPYRIKAIQYPWRLEQRNKDNPERLKAWLSELYDKVNVFNALMMDIHGEGDGLTFLRRDKKSIPNPYKELALAMSKTFPDIVGVLPGAPVDEEVPWAQVGLVVEVKGANHLDPMDSESQRANADLVQITESALNLISAHGAQYAYILHDMGCFACIYRFDHASAVVSHRFNYIDEHEFISKFFYRLLRPSHSDQVVLNGQDDFSFVVSESFVKGLGIPGLIDEDLYWNRILTLPLAALDFLTLCPIHFSPRLFSRATGTPPSSRRKGKAPAKNDTWSLTPHEQARGDDADSPSMAVVEDSGVTDLLAKRTRVDGSMDSSTDRPEDNSSSAHDDLLGGFQVKRVKRVIIKEQYRQTERINEVVHYDKINPYLEKHNIPHYGLAKMLYGKDLGETFSFHVTVSATAKDPKNGPRNERSHMQIVLDIVGEPLSKFTSTKQLVRAIRDAIIGHLLVYLSGVLHRDVSFGNVMLVRNGVVEFCGFIDNLDYGSPVDSSKFRWKGSKGTPFQGKSLRGTPLSAGERKRFRELENELKERTGMVEFMAMELIDADPENNVPHQAHHDLESFFWLLVWVVLCHTNHDHKEGKGAFSKVFGTITPQDARERKEYMFLKKMFTIKDNAPLSYLLKRLRSMVFKAYAWEGEMAEDSAQTPAPLMYDAMLKAFDEALRMEGWPEDNAAIPFKPPYSETDGGMDIKMGAGAGIIGTSSRLRKERVESALPTGAGNAPSSPSEPQDAELTPTRPKHSTGRGGKAKSTRSQASGHGTKRKQPS</sequence>
<feature type="compositionally biased region" description="Basic residues" evidence="1">
    <location>
        <begin position="751"/>
        <end position="764"/>
    </location>
</feature>